<sequence length="60" mass="6841">MFLSSIGFDIRRMRSFFIFFQNTWSSASDGFLILRRWSSDSIFTKGDDGPPGTPSESINI</sequence>
<comment type="caution">
    <text evidence="1">The sequence shown here is derived from an EMBL/GenBank/DDBJ whole genome shotgun (WGS) entry which is preliminary data.</text>
</comment>
<proteinExistence type="predicted"/>
<reference evidence="2" key="1">
    <citation type="journal article" date="2016" name="Nature">
        <title>The genome of the seagrass Zostera marina reveals angiosperm adaptation to the sea.</title>
        <authorList>
            <person name="Olsen J.L."/>
            <person name="Rouze P."/>
            <person name="Verhelst B."/>
            <person name="Lin Y.-C."/>
            <person name="Bayer T."/>
            <person name="Collen J."/>
            <person name="Dattolo E."/>
            <person name="De Paoli E."/>
            <person name="Dittami S."/>
            <person name="Maumus F."/>
            <person name="Michel G."/>
            <person name="Kersting A."/>
            <person name="Lauritano C."/>
            <person name="Lohaus R."/>
            <person name="Toepel M."/>
            <person name="Tonon T."/>
            <person name="Vanneste K."/>
            <person name="Amirebrahimi M."/>
            <person name="Brakel J."/>
            <person name="Bostroem C."/>
            <person name="Chovatia M."/>
            <person name="Grimwood J."/>
            <person name="Jenkins J.W."/>
            <person name="Jueterbock A."/>
            <person name="Mraz A."/>
            <person name="Stam W.T."/>
            <person name="Tice H."/>
            <person name="Bornberg-Bauer E."/>
            <person name="Green P.J."/>
            <person name="Pearson G.A."/>
            <person name="Procaccini G."/>
            <person name="Duarte C.M."/>
            <person name="Schmutz J."/>
            <person name="Reusch T.B.H."/>
            <person name="Van de Peer Y."/>
        </authorList>
    </citation>
    <scope>NUCLEOTIDE SEQUENCE [LARGE SCALE GENOMIC DNA]</scope>
    <source>
        <strain evidence="2">cv. Finnish</strain>
    </source>
</reference>
<dbReference type="EMBL" id="LFYR01000636">
    <property type="protein sequence ID" value="KMZ72312.1"/>
    <property type="molecule type" value="Genomic_DNA"/>
</dbReference>
<keyword evidence="2" id="KW-1185">Reference proteome</keyword>
<gene>
    <name evidence="1" type="ORF">ZOSMA_166G00080</name>
</gene>
<dbReference type="Proteomes" id="UP000036987">
    <property type="component" value="Unassembled WGS sequence"/>
</dbReference>
<accession>A0A0K9PVN6</accession>
<name>A0A0K9PVN6_ZOSMR</name>
<dbReference type="AlphaFoldDB" id="A0A0K9PVN6"/>
<protein>
    <submittedName>
        <fullName evidence="1">Uncharacterized protein</fullName>
    </submittedName>
</protein>
<evidence type="ECO:0000313" key="2">
    <source>
        <dbReference type="Proteomes" id="UP000036987"/>
    </source>
</evidence>
<organism evidence="1 2">
    <name type="scientific">Zostera marina</name>
    <name type="common">Eelgrass</name>
    <dbReference type="NCBI Taxonomy" id="29655"/>
    <lineage>
        <taxon>Eukaryota</taxon>
        <taxon>Viridiplantae</taxon>
        <taxon>Streptophyta</taxon>
        <taxon>Embryophyta</taxon>
        <taxon>Tracheophyta</taxon>
        <taxon>Spermatophyta</taxon>
        <taxon>Magnoliopsida</taxon>
        <taxon>Liliopsida</taxon>
        <taxon>Zosteraceae</taxon>
        <taxon>Zostera</taxon>
    </lineage>
</organism>
<evidence type="ECO:0000313" key="1">
    <source>
        <dbReference type="EMBL" id="KMZ72312.1"/>
    </source>
</evidence>